<dbReference type="InterPro" id="IPR003607">
    <property type="entry name" value="HD/PDEase_dom"/>
</dbReference>
<dbReference type="EMBL" id="LT607411">
    <property type="protein sequence ID" value="SCF25188.1"/>
    <property type="molecule type" value="Genomic_DNA"/>
</dbReference>
<evidence type="ECO:0000313" key="4">
    <source>
        <dbReference type="Proteomes" id="UP000198242"/>
    </source>
</evidence>
<sequence>MNRSGSRHLYDGGELLLSAAPTRRTKGSSRKPEERRPLQLSPPTVTPVGGCLTQRHISCAPHIHPPSLTRFEQIWTSCQTRPELTHQNRSASSSRQSRQIQRFQRSGYFRIGPYPCLESWSTKAISRLSASCYRKAALAARPGRSRRARDDLVCNARAAYAWQVEERARQAARVAEQHLAIALPRRWRHVRAVAAKAERLSPLVGDDGALLTAAAWLHDVGYAPDIVDTGFHSLDGARWLLGQGFDPRLAALVAHHSCASYEADERGLGDALMAEFPREQSAVSDALWFADMTTGPDGQDLSAEDRLAEIRLRYGPNDLVTRFWQKAEPALMEAIRRTEVRMAAQPM</sequence>
<name>A0A1C4YWV6_MICVI</name>
<organism evidence="3 4">
    <name type="scientific">Micromonospora viridifaciens</name>
    <dbReference type="NCBI Taxonomy" id="1881"/>
    <lineage>
        <taxon>Bacteria</taxon>
        <taxon>Bacillati</taxon>
        <taxon>Actinomycetota</taxon>
        <taxon>Actinomycetes</taxon>
        <taxon>Micromonosporales</taxon>
        <taxon>Micromonosporaceae</taxon>
        <taxon>Micromonospora</taxon>
    </lineage>
</organism>
<evidence type="ECO:0000259" key="2">
    <source>
        <dbReference type="Pfam" id="PF01966"/>
    </source>
</evidence>
<protein>
    <submittedName>
        <fullName evidence="3">HD domain-containing protein</fullName>
    </submittedName>
</protein>
<gene>
    <name evidence="3" type="ORF">GA0074695_4810</name>
</gene>
<dbReference type="InterPro" id="IPR006674">
    <property type="entry name" value="HD_domain"/>
</dbReference>
<keyword evidence="4" id="KW-1185">Reference proteome</keyword>
<feature type="region of interest" description="Disordered" evidence="1">
    <location>
        <begin position="1"/>
        <end position="46"/>
    </location>
</feature>
<dbReference type="Pfam" id="PF01966">
    <property type="entry name" value="HD"/>
    <property type="match status" value="1"/>
</dbReference>
<evidence type="ECO:0000313" key="3">
    <source>
        <dbReference type="EMBL" id="SCF25188.1"/>
    </source>
</evidence>
<evidence type="ECO:0000256" key="1">
    <source>
        <dbReference type="SAM" id="MobiDB-lite"/>
    </source>
</evidence>
<dbReference type="Proteomes" id="UP000198242">
    <property type="component" value="Chromosome I"/>
</dbReference>
<dbReference type="OrthoDB" id="2989229at2"/>
<reference evidence="4" key="1">
    <citation type="submission" date="2016-06" db="EMBL/GenBank/DDBJ databases">
        <authorList>
            <person name="Varghese N."/>
            <person name="Submissions Spin"/>
        </authorList>
    </citation>
    <scope>NUCLEOTIDE SEQUENCE [LARGE SCALE GENOMIC DNA]</scope>
    <source>
        <strain evidence="4">DSM 43909</strain>
    </source>
</reference>
<dbReference type="CDD" id="cd00077">
    <property type="entry name" value="HDc"/>
    <property type="match status" value="1"/>
</dbReference>
<proteinExistence type="predicted"/>
<dbReference type="Gene3D" id="1.10.3210.10">
    <property type="entry name" value="Hypothetical protein af1432"/>
    <property type="match status" value="1"/>
</dbReference>
<feature type="domain" description="HD" evidence="2">
    <location>
        <begin position="186"/>
        <end position="263"/>
    </location>
</feature>
<accession>A0A1C4YWV6</accession>
<dbReference type="SUPFAM" id="SSF109604">
    <property type="entry name" value="HD-domain/PDEase-like"/>
    <property type="match status" value="1"/>
</dbReference>
<dbReference type="AlphaFoldDB" id="A0A1C4YWV6"/>